<evidence type="ECO:0000256" key="3">
    <source>
        <dbReference type="ARBA" id="ARBA00022822"/>
    </source>
</evidence>
<keyword evidence="4" id="KW-0028">Amino-acid biosynthesis</keyword>
<evidence type="ECO:0000259" key="5">
    <source>
        <dbReference type="Pfam" id="PF00591"/>
    </source>
</evidence>
<accession>A0A090AJY2</accession>
<keyword evidence="4" id="KW-0460">Magnesium</keyword>
<dbReference type="EMBL" id="AP014521">
    <property type="protein sequence ID" value="BAP58768.1"/>
    <property type="molecule type" value="Genomic_DNA"/>
</dbReference>
<dbReference type="Pfam" id="PF02885">
    <property type="entry name" value="Glycos_trans_3N"/>
    <property type="match status" value="1"/>
</dbReference>
<evidence type="ECO:0000256" key="4">
    <source>
        <dbReference type="HAMAP-Rule" id="MF_00211"/>
    </source>
</evidence>
<evidence type="ECO:0000313" key="8">
    <source>
        <dbReference type="Proteomes" id="UP000031627"/>
    </source>
</evidence>
<keyword evidence="8" id="KW-1185">Reference proteome</keyword>
<keyword evidence="3 4" id="KW-0822">Tryptophan biosynthesis</keyword>
<dbReference type="GO" id="GO:0004048">
    <property type="term" value="F:anthranilate phosphoribosyltransferase activity"/>
    <property type="evidence" value="ECO:0007669"/>
    <property type="project" value="UniProtKB-UniRule"/>
</dbReference>
<feature type="binding site" evidence="4">
    <location>
        <position position="104"/>
    </location>
    <ligand>
        <name>Mg(2+)</name>
        <dbReference type="ChEBI" id="CHEBI:18420"/>
        <label>1</label>
    </ligand>
</feature>
<sequence>MDSFLKKMRKNMEKEIILKKIYNGKFITQNESFFLFDCIIENQLNLIELTSVIIAMKVRGETPEEITGAAIAILRKAKKFPSPNYDFADIVGTGGDSGNNINISTASAFVAATCGVKIAKHGNISNTRLGSFNLLQKLGININITAEQSRFFLDHINLCFLFSNNYHFIFQNIQNIRQTIKVKTIFNILGPLINPARPKLGLIGVYHPFLLLPVAKTLQLLGYKRAIVVNSGNIDKVSLHKITQIVEVQGEKIFSYQVSPENFGLPFYSRSFFYKNTDEQNYEIFIKILQGKSDKFYEELIAINVALLLKLFNHEDLYENAKWALQVIRSGESYKKVLQLTEKNNEQHNFRYNY</sequence>
<dbReference type="UniPathway" id="UPA00035">
    <property type="reaction ID" value="UER00041"/>
</dbReference>
<dbReference type="InterPro" id="IPR017459">
    <property type="entry name" value="Glycosyl_Trfase_fam3_N_dom"/>
</dbReference>
<feature type="domain" description="Glycosyl transferase family 3" evidence="5">
    <location>
        <begin position="85"/>
        <end position="333"/>
    </location>
</feature>
<organism evidence="7 8">
    <name type="scientific">Candidatus Tachikawaea gelatinosa</name>
    <dbReference type="NCBI Taxonomy" id="1410383"/>
    <lineage>
        <taxon>Bacteria</taxon>
        <taxon>Pseudomonadati</taxon>
        <taxon>Pseudomonadota</taxon>
        <taxon>Gammaproteobacteria</taxon>
        <taxon>Enterobacterales</taxon>
        <taxon>Enterobacteriaceae</taxon>
        <taxon>Candidatus Tachikawaea</taxon>
    </lineage>
</organism>
<dbReference type="Gene3D" id="1.20.970.10">
    <property type="entry name" value="Transferase, Pyrimidine Nucleoside Phosphorylase, Chain C"/>
    <property type="match status" value="1"/>
</dbReference>
<feature type="binding site" evidence="4">
    <location>
        <position position="131"/>
    </location>
    <ligand>
        <name>5-phospho-alpha-D-ribose 1-diphosphate</name>
        <dbReference type="ChEBI" id="CHEBI:58017"/>
    </ligand>
</feature>
<dbReference type="NCBIfam" id="TIGR01245">
    <property type="entry name" value="trpD"/>
    <property type="match status" value="1"/>
</dbReference>
<evidence type="ECO:0000256" key="1">
    <source>
        <dbReference type="ARBA" id="ARBA00022676"/>
    </source>
</evidence>
<feature type="binding site" evidence="4">
    <location>
        <position position="92"/>
    </location>
    <ligand>
        <name>5-phospho-alpha-D-ribose 1-diphosphate</name>
        <dbReference type="ChEBI" id="CHEBI:58017"/>
    </ligand>
</feature>
<keyword evidence="4" id="KW-0479">Metal-binding</keyword>
<dbReference type="InterPro" id="IPR000312">
    <property type="entry name" value="Glycosyl_Trfase_fam3"/>
</dbReference>
<reference evidence="7 8" key="2">
    <citation type="journal article" date="2014" name="Curr. Biol.">
        <title>Symbiont-Supplemented Maternal Investment Underpinning Host's Ecological Adaptation.</title>
        <authorList>
            <person name="Kaiwa N."/>
            <person name="Hosokawa T."/>
            <person name="Nikoh N."/>
            <person name="Tanahashi M."/>
            <person name="Moriyama M."/>
            <person name="Meng X.Y."/>
            <person name="Maeda T."/>
            <person name="Yamaguchi K."/>
            <person name="Shigenobu S."/>
            <person name="Ito M."/>
            <person name="Fukatsu T."/>
        </authorList>
    </citation>
    <scope>NUCLEOTIDE SEQUENCE [LARGE SCALE GENOMIC DNA]</scope>
    <source>
        <strain evidence="7 8">UwTKB</strain>
    </source>
</reference>
<dbReference type="InterPro" id="IPR035902">
    <property type="entry name" value="Nuc_phospho_transferase"/>
</dbReference>
<evidence type="ECO:0000256" key="2">
    <source>
        <dbReference type="ARBA" id="ARBA00022679"/>
    </source>
</evidence>
<comment type="subunit">
    <text evidence="4">Homodimer.</text>
</comment>
<dbReference type="HOGENOM" id="CLU_034315_3_0_6"/>
<dbReference type="PANTHER" id="PTHR43285:SF2">
    <property type="entry name" value="ANTHRANILATE PHOSPHORIBOSYLTRANSFERASE"/>
    <property type="match status" value="1"/>
</dbReference>
<dbReference type="InterPro" id="IPR036320">
    <property type="entry name" value="Glycosyl_Trfase_fam3_N_dom_sf"/>
</dbReference>
<dbReference type="Pfam" id="PF00591">
    <property type="entry name" value="Glycos_transf_3"/>
    <property type="match status" value="1"/>
</dbReference>
<dbReference type="SUPFAM" id="SSF47648">
    <property type="entry name" value="Nucleoside phosphorylase/phosphoribosyltransferase N-terminal domain"/>
    <property type="match status" value="1"/>
</dbReference>
<feature type="binding site" evidence="4">
    <location>
        <position position="235"/>
    </location>
    <ligand>
        <name>Mg(2+)</name>
        <dbReference type="ChEBI" id="CHEBI:18420"/>
        <label>2</label>
    </ligand>
</feature>
<dbReference type="GO" id="GO:0000287">
    <property type="term" value="F:magnesium ion binding"/>
    <property type="evidence" value="ECO:0007669"/>
    <property type="project" value="UniProtKB-UniRule"/>
</dbReference>
<dbReference type="AlphaFoldDB" id="A0A090AJY2"/>
<feature type="domain" description="Glycosyl transferase family 3 N-terminal" evidence="6">
    <location>
        <begin position="17"/>
        <end position="77"/>
    </location>
</feature>
<feature type="binding site" evidence="4">
    <location>
        <begin position="95"/>
        <end position="96"/>
    </location>
    <ligand>
        <name>5-phospho-alpha-D-ribose 1-diphosphate</name>
        <dbReference type="ChEBI" id="CHEBI:58017"/>
    </ligand>
</feature>
<dbReference type="PANTHER" id="PTHR43285">
    <property type="entry name" value="ANTHRANILATE PHOSPHORIBOSYLTRANSFERASE"/>
    <property type="match status" value="1"/>
</dbReference>
<dbReference type="STRING" id="1410383.TGUWTKB_5420"/>
<comment type="function">
    <text evidence="4">Catalyzes the transfer of the phosphoribosyl group of 5-phosphorylribose-1-pyrophosphate (PRPP) to anthranilate to yield N-(5'-phosphoribosyl)-anthranilate (PRA).</text>
</comment>
<dbReference type="GO" id="GO:0005829">
    <property type="term" value="C:cytosol"/>
    <property type="evidence" value="ECO:0007669"/>
    <property type="project" value="TreeGrafter"/>
</dbReference>
<dbReference type="EC" id="2.4.2.18" evidence="4"/>
<feature type="binding site" evidence="4">
    <location>
        <position position="123"/>
    </location>
    <ligand>
        <name>anthranilate</name>
        <dbReference type="ChEBI" id="CHEBI:16567"/>
        <label>1</label>
    </ligand>
</feature>
<keyword evidence="4" id="KW-0057">Aromatic amino acid biosynthesis</keyword>
<comment type="caution">
    <text evidence="4">Lacks conserved residue(s) required for the propagation of feature annotation.</text>
</comment>
<feature type="binding site" evidence="4">
    <location>
        <begin position="102"/>
        <end position="105"/>
    </location>
    <ligand>
        <name>5-phospho-alpha-D-ribose 1-diphosphate</name>
        <dbReference type="ChEBI" id="CHEBI:58017"/>
    </ligand>
</feature>
<dbReference type="InterPro" id="IPR005940">
    <property type="entry name" value="Anthranilate_Pribosyl_Tfrase"/>
</dbReference>
<protein>
    <recommendedName>
        <fullName evidence="4">Anthranilate phosphoribosyltransferase</fullName>
        <ecNumber evidence="4">2.4.2.18</ecNumber>
    </recommendedName>
</protein>
<feature type="binding site" evidence="4">
    <location>
        <position position="177"/>
    </location>
    <ligand>
        <name>anthranilate</name>
        <dbReference type="ChEBI" id="CHEBI:16567"/>
        <label>2</label>
    </ligand>
</feature>
<dbReference type="Gene3D" id="3.40.1030.10">
    <property type="entry name" value="Nucleoside phosphorylase/phosphoribosyltransferase catalytic domain"/>
    <property type="match status" value="1"/>
</dbReference>
<dbReference type="HAMAP" id="MF_00211">
    <property type="entry name" value="TrpD"/>
    <property type="match status" value="1"/>
</dbReference>
<dbReference type="SUPFAM" id="SSF52418">
    <property type="entry name" value="Nucleoside phosphorylase/phosphoribosyltransferase catalytic domain"/>
    <property type="match status" value="1"/>
</dbReference>
<reference evidence="8" key="1">
    <citation type="submission" date="2013-11" db="EMBL/GenBank/DDBJ databases">
        <title>Symbiont-containing voluminous jelly as an extraordinary maternal gift for overwintering insect nymphs.</title>
        <authorList>
            <person name="Kaiwa N."/>
            <person name="Hosokawa T."/>
            <person name="Nikoh N."/>
            <person name="Meng X.Y."/>
            <person name="Tanahashi M."/>
            <person name="Moriyama M."/>
            <person name="Maeda T."/>
            <person name="Yamaguchi K."/>
            <person name="Shigenobu S."/>
            <person name="Ito M."/>
            <person name="Fukatsu T."/>
        </authorList>
    </citation>
    <scope>NUCLEOTIDE SEQUENCE [LARGE SCALE GENOMIC DNA]</scope>
    <source>
        <strain evidence="8">UwTKB</strain>
    </source>
</reference>
<comment type="pathway">
    <text evidence="4">Amino-acid biosynthesis; L-tryptophan biosynthesis; L-tryptophan from chorismate: step 2/5.</text>
</comment>
<dbReference type="Proteomes" id="UP000031627">
    <property type="component" value="Chromosome"/>
</dbReference>
<comment type="catalytic activity">
    <reaction evidence="4">
        <text>N-(5-phospho-beta-D-ribosyl)anthranilate + diphosphate = 5-phospho-alpha-D-ribose 1-diphosphate + anthranilate</text>
        <dbReference type="Rhea" id="RHEA:11768"/>
        <dbReference type="ChEBI" id="CHEBI:16567"/>
        <dbReference type="ChEBI" id="CHEBI:18277"/>
        <dbReference type="ChEBI" id="CHEBI:33019"/>
        <dbReference type="ChEBI" id="CHEBI:58017"/>
        <dbReference type="EC" id="2.4.2.18"/>
    </reaction>
</comment>
<comment type="cofactor">
    <cofactor evidence="4">
        <name>Mg(2+)</name>
        <dbReference type="ChEBI" id="CHEBI:18420"/>
    </cofactor>
    <text evidence="4">Binds 2 magnesium ions per monomer.</text>
</comment>
<gene>
    <name evidence="4 7" type="primary">trpD</name>
    <name evidence="7" type="ORF">TGUWTKB_5420</name>
</gene>
<evidence type="ECO:0000259" key="6">
    <source>
        <dbReference type="Pfam" id="PF02885"/>
    </source>
</evidence>
<comment type="similarity">
    <text evidence="4">Belongs to the anthranilate phosphoribosyltransferase family.</text>
</comment>
<name>A0A090AJY2_9ENTR</name>
<dbReference type="GO" id="GO:0000162">
    <property type="term" value="P:L-tryptophan biosynthetic process"/>
    <property type="evidence" value="ECO:0007669"/>
    <property type="project" value="UniProtKB-UniRule"/>
</dbReference>
<dbReference type="KEGG" id="sbw:TGUWTKB_5420"/>
<keyword evidence="2 4" id="KW-0808">Transferase</keyword>
<proteinExistence type="inferred from homology"/>
<keyword evidence="1 4" id="KW-0328">Glycosyltransferase</keyword>
<feature type="binding site" evidence="4">
    <location>
        <position position="92"/>
    </location>
    <ligand>
        <name>anthranilate</name>
        <dbReference type="ChEBI" id="CHEBI:16567"/>
        <label>1</label>
    </ligand>
</feature>
<evidence type="ECO:0000313" key="7">
    <source>
        <dbReference type="EMBL" id="BAP58768.1"/>
    </source>
</evidence>